<dbReference type="EMBL" id="VSSQ01013450">
    <property type="protein sequence ID" value="MPM51517.1"/>
    <property type="molecule type" value="Genomic_DNA"/>
</dbReference>
<evidence type="ECO:0000313" key="1">
    <source>
        <dbReference type="EMBL" id="MPM51517.1"/>
    </source>
</evidence>
<accession>A0A645AER4</accession>
<dbReference type="AlphaFoldDB" id="A0A645AER4"/>
<proteinExistence type="predicted"/>
<reference evidence="1" key="1">
    <citation type="submission" date="2019-08" db="EMBL/GenBank/DDBJ databases">
        <authorList>
            <person name="Kucharzyk K."/>
            <person name="Murdoch R.W."/>
            <person name="Higgins S."/>
            <person name="Loffler F."/>
        </authorList>
    </citation>
    <scope>NUCLEOTIDE SEQUENCE</scope>
</reference>
<comment type="caution">
    <text evidence="1">The sequence shown here is derived from an EMBL/GenBank/DDBJ whole genome shotgun (WGS) entry which is preliminary data.</text>
</comment>
<protein>
    <submittedName>
        <fullName evidence="1">Uncharacterized protein</fullName>
    </submittedName>
</protein>
<organism evidence="1">
    <name type="scientific">bioreactor metagenome</name>
    <dbReference type="NCBI Taxonomy" id="1076179"/>
    <lineage>
        <taxon>unclassified sequences</taxon>
        <taxon>metagenomes</taxon>
        <taxon>ecological metagenomes</taxon>
    </lineage>
</organism>
<gene>
    <name evidence="1" type="ORF">SDC9_98266</name>
</gene>
<name>A0A645AER4_9ZZZZ</name>
<sequence>MQENGAPSEVKDNLEETLIFLGKERNPKIEELSALNEPLILLIPNIPSNGVDSVKGDIGFSSEQKYFVTSITTLVESRL</sequence>